<reference evidence="2 3" key="1">
    <citation type="journal article" date="2019" name="Nat. Med.">
        <title>A library of human gut bacterial isolates paired with longitudinal multiomics data enables mechanistic microbiome research.</title>
        <authorList>
            <person name="Poyet M."/>
            <person name="Groussin M."/>
            <person name="Gibbons S.M."/>
            <person name="Avila-Pacheco J."/>
            <person name="Jiang X."/>
            <person name="Kearney S.M."/>
            <person name="Perrotta A.R."/>
            <person name="Berdy B."/>
            <person name="Zhao S."/>
            <person name="Lieberman T.D."/>
            <person name="Swanson P.K."/>
            <person name="Smith M."/>
            <person name="Roesemann S."/>
            <person name="Alexander J.E."/>
            <person name="Rich S.A."/>
            <person name="Livny J."/>
            <person name="Vlamakis H."/>
            <person name="Clish C."/>
            <person name="Bullock K."/>
            <person name="Deik A."/>
            <person name="Scott J."/>
            <person name="Pierce K.A."/>
            <person name="Xavier R.J."/>
            <person name="Alm E.J."/>
        </authorList>
    </citation>
    <scope>NUCLEOTIDE SEQUENCE [LARGE SCALE GENOMIC DNA]</scope>
    <source>
        <strain evidence="2 3">BIOML-A266</strain>
    </source>
</reference>
<keyword evidence="1" id="KW-1133">Transmembrane helix</keyword>
<protein>
    <submittedName>
        <fullName evidence="2">EpsG family protein</fullName>
    </submittedName>
</protein>
<keyword evidence="1" id="KW-0472">Membrane</keyword>
<gene>
    <name evidence="2" type="ORF">F2Y10_00385</name>
</gene>
<feature type="transmembrane region" description="Helical" evidence="1">
    <location>
        <begin position="222"/>
        <end position="242"/>
    </location>
</feature>
<feature type="transmembrane region" description="Helical" evidence="1">
    <location>
        <begin position="278"/>
        <end position="295"/>
    </location>
</feature>
<evidence type="ECO:0000313" key="3">
    <source>
        <dbReference type="Proteomes" id="UP000322940"/>
    </source>
</evidence>
<proteinExistence type="predicted"/>
<feature type="transmembrane region" description="Helical" evidence="1">
    <location>
        <begin position="118"/>
        <end position="144"/>
    </location>
</feature>
<feature type="transmembrane region" description="Helical" evidence="1">
    <location>
        <begin position="189"/>
        <end position="210"/>
    </location>
</feature>
<sequence>MLFYVIFILSVVILMGNRSVNKNRKLGYGSYIGITIIILVSVLRFDVGWDYPGYYETVYPSLDTYAIDRFEPFNKIICQLVSYTKWPPLLFIIYGLITYILVFSTLRKYTDNLFLATLTYLAFFYTTSLGPIRQGVALAIVLYAYRYLVTKAYLKYIGAVVIAGMFHYTAFVCILIPVIFYFMTFPRMVLVLIIIGVGIRVIIRLYAQYFGYTYYLLADVEYSGGSLISYVYPLVIISLCVLSWKKRDWLTRKLLYVTSFGAIWPFVLGGHLGGRIGWYFLIYLCVLVPHVLVQCKTTLRSLYATALVVYFLLFVYITTLNPIKQPLTPYQSILTTDTRHPIFKQEH</sequence>
<dbReference type="InterPro" id="IPR049458">
    <property type="entry name" value="EpsG-like"/>
</dbReference>
<keyword evidence="1" id="KW-0812">Transmembrane</keyword>
<evidence type="ECO:0000313" key="2">
    <source>
        <dbReference type="EMBL" id="KAA2380990.1"/>
    </source>
</evidence>
<dbReference type="EMBL" id="VVXH01000001">
    <property type="protein sequence ID" value="KAA2380990.1"/>
    <property type="molecule type" value="Genomic_DNA"/>
</dbReference>
<dbReference type="Proteomes" id="UP000322940">
    <property type="component" value="Unassembled WGS sequence"/>
</dbReference>
<dbReference type="Pfam" id="PF14897">
    <property type="entry name" value="EpsG"/>
    <property type="match status" value="1"/>
</dbReference>
<feature type="transmembrane region" description="Helical" evidence="1">
    <location>
        <begin position="302"/>
        <end position="320"/>
    </location>
</feature>
<evidence type="ECO:0000256" key="1">
    <source>
        <dbReference type="SAM" id="Phobius"/>
    </source>
</evidence>
<name>A0A5B3H5C3_9BACT</name>
<feature type="transmembrane region" description="Helical" evidence="1">
    <location>
        <begin position="89"/>
        <end position="106"/>
    </location>
</feature>
<organism evidence="2 3">
    <name type="scientific">Alistipes onderdonkii</name>
    <dbReference type="NCBI Taxonomy" id="328813"/>
    <lineage>
        <taxon>Bacteria</taxon>
        <taxon>Pseudomonadati</taxon>
        <taxon>Bacteroidota</taxon>
        <taxon>Bacteroidia</taxon>
        <taxon>Bacteroidales</taxon>
        <taxon>Rikenellaceae</taxon>
        <taxon>Alistipes</taxon>
    </lineage>
</organism>
<feature type="transmembrane region" description="Helical" evidence="1">
    <location>
        <begin position="254"/>
        <end position="272"/>
    </location>
</feature>
<feature type="transmembrane region" description="Helical" evidence="1">
    <location>
        <begin position="156"/>
        <end position="182"/>
    </location>
</feature>
<feature type="transmembrane region" description="Helical" evidence="1">
    <location>
        <begin position="26"/>
        <end position="45"/>
    </location>
</feature>
<dbReference type="AlphaFoldDB" id="A0A5B3H5C3"/>
<comment type="caution">
    <text evidence="2">The sequence shown here is derived from an EMBL/GenBank/DDBJ whole genome shotgun (WGS) entry which is preliminary data.</text>
</comment>
<accession>A0A5B3H5C3</accession>
<dbReference type="RefSeq" id="WP_130065433.1">
    <property type="nucleotide sequence ID" value="NZ_JAHOOA010000013.1"/>
</dbReference>